<dbReference type="Proteomes" id="UP001164929">
    <property type="component" value="Chromosome 15"/>
</dbReference>
<protein>
    <submittedName>
        <fullName evidence="1">Uncharacterized protein</fullName>
    </submittedName>
</protein>
<dbReference type="EMBL" id="JAQIZT010000015">
    <property type="protein sequence ID" value="KAJ6970673.1"/>
    <property type="molecule type" value="Genomic_DNA"/>
</dbReference>
<reference evidence="1" key="1">
    <citation type="journal article" date="2023" name="Mol. Ecol. Resour.">
        <title>Chromosome-level genome assembly of a triploid poplar Populus alba 'Berolinensis'.</title>
        <authorList>
            <person name="Chen S."/>
            <person name="Yu Y."/>
            <person name="Wang X."/>
            <person name="Wang S."/>
            <person name="Zhang T."/>
            <person name="Zhou Y."/>
            <person name="He R."/>
            <person name="Meng N."/>
            <person name="Wang Y."/>
            <person name="Liu W."/>
            <person name="Liu Z."/>
            <person name="Liu J."/>
            <person name="Guo Q."/>
            <person name="Huang H."/>
            <person name="Sederoff R.R."/>
            <person name="Wang G."/>
            <person name="Qu G."/>
            <person name="Chen S."/>
        </authorList>
    </citation>
    <scope>NUCLEOTIDE SEQUENCE</scope>
    <source>
        <strain evidence="1">SC-2020</strain>
    </source>
</reference>
<evidence type="ECO:0000313" key="1">
    <source>
        <dbReference type="EMBL" id="KAJ6970673.1"/>
    </source>
</evidence>
<dbReference type="AlphaFoldDB" id="A0AAD6PYJ9"/>
<comment type="caution">
    <text evidence="1">The sequence shown here is derived from an EMBL/GenBank/DDBJ whole genome shotgun (WGS) entry which is preliminary data.</text>
</comment>
<evidence type="ECO:0000313" key="2">
    <source>
        <dbReference type="Proteomes" id="UP001164929"/>
    </source>
</evidence>
<proteinExistence type="predicted"/>
<gene>
    <name evidence="1" type="ORF">NC653_035068</name>
</gene>
<accession>A0AAD6PYJ9</accession>
<name>A0AAD6PYJ9_9ROSI</name>
<organism evidence="1 2">
    <name type="scientific">Populus alba x Populus x berolinensis</name>
    <dbReference type="NCBI Taxonomy" id="444605"/>
    <lineage>
        <taxon>Eukaryota</taxon>
        <taxon>Viridiplantae</taxon>
        <taxon>Streptophyta</taxon>
        <taxon>Embryophyta</taxon>
        <taxon>Tracheophyta</taxon>
        <taxon>Spermatophyta</taxon>
        <taxon>Magnoliopsida</taxon>
        <taxon>eudicotyledons</taxon>
        <taxon>Gunneridae</taxon>
        <taxon>Pentapetalae</taxon>
        <taxon>rosids</taxon>
        <taxon>fabids</taxon>
        <taxon>Malpighiales</taxon>
        <taxon>Salicaceae</taxon>
        <taxon>Saliceae</taxon>
        <taxon>Populus</taxon>
    </lineage>
</organism>
<keyword evidence="2" id="KW-1185">Reference proteome</keyword>
<sequence length="54" mass="6118">MLALRNLEIYPMLYVTALGFVDHFLSCNDMNVSPGTALKKTVDKEIYPGELTHF</sequence>